<accession>W1NWD9</accession>
<dbReference type="AlphaFoldDB" id="W1NWD9"/>
<name>W1NWD9_AMBTC</name>
<evidence type="ECO:0000313" key="1">
    <source>
        <dbReference type="EMBL" id="ERM99595.1"/>
    </source>
</evidence>
<keyword evidence="2" id="KW-1185">Reference proteome</keyword>
<dbReference type="Proteomes" id="UP000017836">
    <property type="component" value="Unassembled WGS sequence"/>
</dbReference>
<evidence type="ECO:0000313" key="2">
    <source>
        <dbReference type="Proteomes" id="UP000017836"/>
    </source>
</evidence>
<gene>
    <name evidence="1" type="ORF">AMTR_s00088p00145250</name>
</gene>
<dbReference type="Gramene" id="ERM99595">
    <property type="protein sequence ID" value="ERM99595"/>
    <property type="gene ID" value="AMTR_s00088p00145250"/>
</dbReference>
<organism evidence="1 2">
    <name type="scientific">Amborella trichopoda</name>
    <dbReference type="NCBI Taxonomy" id="13333"/>
    <lineage>
        <taxon>Eukaryota</taxon>
        <taxon>Viridiplantae</taxon>
        <taxon>Streptophyta</taxon>
        <taxon>Embryophyta</taxon>
        <taxon>Tracheophyta</taxon>
        <taxon>Spermatophyta</taxon>
        <taxon>Magnoliopsida</taxon>
        <taxon>Amborellales</taxon>
        <taxon>Amborellaceae</taxon>
        <taxon>Amborella</taxon>
    </lineage>
</organism>
<reference evidence="2" key="1">
    <citation type="journal article" date="2013" name="Science">
        <title>The Amborella genome and the evolution of flowering plants.</title>
        <authorList>
            <consortium name="Amborella Genome Project"/>
        </authorList>
    </citation>
    <scope>NUCLEOTIDE SEQUENCE [LARGE SCALE GENOMIC DNA]</scope>
</reference>
<protein>
    <submittedName>
        <fullName evidence="1">Uncharacterized protein</fullName>
    </submittedName>
</protein>
<dbReference type="EMBL" id="KI394998">
    <property type="protein sequence ID" value="ERM99595.1"/>
    <property type="molecule type" value="Genomic_DNA"/>
</dbReference>
<dbReference type="HOGENOM" id="CLU_1268443_0_0_1"/>
<proteinExistence type="predicted"/>
<sequence>MVNQESILDEVSRLPVKPQFLAPARILEKGFFDFIRYPRNSKPGVLASPSLVAVSVVESNVNRMPEEVPILDDHLLQQCGRLKGPAVAKKASRCRFDPLLIDPFGHSGGHPIEPLMALEDNQGSLLLLEEQVQDNAVVDPVEPLMALEETQGAIPILEDEVQAGVVHDSNMVLDGEPEDNMALVLAQELLCDMGMDSLPLSMVMTKIRKIRKFKEVNG</sequence>